<feature type="compositionally biased region" description="Basic residues" evidence="1">
    <location>
        <begin position="231"/>
        <end position="253"/>
    </location>
</feature>
<dbReference type="HOGENOM" id="CLU_069147_0_0_1"/>
<organism evidence="4 5">
    <name type="scientific">Taeniopygia guttata</name>
    <name type="common">Zebra finch</name>
    <name type="synonym">Poephila guttata</name>
    <dbReference type="NCBI Taxonomy" id="59729"/>
    <lineage>
        <taxon>Eukaryota</taxon>
        <taxon>Metazoa</taxon>
        <taxon>Chordata</taxon>
        <taxon>Craniata</taxon>
        <taxon>Vertebrata</taxon>
        <taxon>Euteleostomi</taxon>
        <taxon>Archelosauria</taxon>
        <taxon>Archosauria</taxon>
        <taxon>Dinosauria</taxon>
        <taxon>Saurischia</taxon>
        <taxon>Theropoda</taxon>
        <taxon>Coelurosauria</taxon>
        <taxon>Aves</taxon>
        <taxon>Neognathae</taxon>
        <taxon>Neoaves</taxon>
        <taxon>Telluraves</taxon>
        <taxon>Australaves</taxon>
        <taxon>Passeriformes</taxon>
        <taxon>Passeroidea</taxon>
        <taxon>Estrildidae</taxon>
        <taxon>Estrildinae</taxon>
        <taxon>Taeniopygia</taxon>
    </lineage>
</organism>
<dbReference type="InterPro" id="IPR032816">
    <property type="entry name" value="VTT_dom"/>
</dbReference>
<feature type="compositionally biased region" description="Low complexity" evidence="1">
    <location>
        <begin position="256"/>
        <end position="276"/>
    </location>
</feature>
<dbReference type="Pfam" id="PF09335">
    <property type="entry name" value="VTT_dom"/>
    <property type="match status" value="1"/>
</dbReference>
<keyword evidence="2" id="KW-0812">Transmembrane</keyword>
<feature type="compositionally biased region" description="Pro residues" evidence="1">
    <location>
        <begin position="204"/>
        <end position="227"/>
    </location>
</feature>
<dbReference type="PANTHER" id="PTHR46593:SF1">
    <property type="entry name" value="TRANSMEMBRANE PROTEIN 64"/>
    <property type="match status" value="1"/>
</dbReference>
<evidence type="ECO:0000313" key="5">
    <source>
        <dbReference type="Proteomes" id="UP000007754"/>
    </source>
</evidence>
<evidence type="ECO:0000256" key="2">
    <source>
        <dbReference type="SAM" id="Phobius"/>
    </source>
</evidence>
<evidence type="ECO:0000256" key="1">
    <source>
        <dbReference type="SAM" id="MobiDB-lite"/>
    </source>
</evidence>
<dbReference type="GeneTree" id="ENSGT00390000007813"/>
<evidence type="ECO:0000259" key="3">
    <source>
        <dbReference type="Pfam" id="PF09335"/>
    </source>
</evidence>
<feature type="transmembrane region" description="Helical" evidence="2">
    <location>
        <begin position="479"/>
        <end position="500"/>
    </location>
</feature>
<dbReference type="PANTHER" id="PTHR46593">
    <property type="entry name" value="TRANSMEMBRANE PROTEIN 64"/>
    <property type="match status" value="1"/>
</dbReference>
<reference evidence="4 5" key="1">
    <citation type="journal article" date="2010" name="Nature">
        <title>The genome of a songbird.</title>
        <authorList>
            <person name="Warren W.C."/>
            <person name="Clayton D.F."/>
            <person name="Ellegren H."/>
            <person name="Arnold A.P."/>
            <person name="Hillier L.W."/>
            <person name="Kunstner A."/>
            <person name="Searle S."/>
            <person name="White S."/>
            <person name="Vilella A.J."/>
            <person name="Fairley S."/>
            <person name="Heger A."/>
            <person name="Kong L."/>
            <person name="Ponting C.P."/>
            <person name="Jarvis E.D."/>
            <person name="Mello C.V."/>
            <person name="Minx P."/>
            <person name="Lovell P."/>
            <person name="Velho T.A."/>
            <person name="Ferris M."/>
            <person name="Balakrishnan C.N."/>
            <person name="Sinha S."/>
            <person name="Blatti C."/>
            <person name="London S.E."/>
            <person name="Li Y."/>
            <person name="Lin Y.C."/>
            <person name="George J."/>
            <person name="Sweedler J."/>
            <person name="Southey B."/>
            <person name="Gunaratne P."/>
            <person name="Watson M."/>
            <person name="Nam K."/>
            <person name="Backstrom N."/>
            <person name="Smeds L."/>
            <person name="Nabholz B."/>
            <person name="Itoh Y."/>
            <person name="Whitney O."/>
            <person name="Pfenning A.R."/>
            <person name="Howard J."/>
            <person name="Volker M."/>
            <person name="Skinner B.M."/>
            <person name="Griffin D.K."/>
            <person name="Ye L."/>
            <person name="McLaren W.M."/>
            <person name="Flicek P."/>
            <person name="Quesada V."/>
            <person name="Velasco G."/>
            <person name="Lopez-Otin C."/>
            <person name="Puente X.S."/>
            <person name="Olender T."/>
            <person name="Lancet D."/>
            <person name="Smit A.F."/>
            <person name="Hubley R."/>
            <person name="Konkel M.K."/>
            <person name="Walker J.A."/>
            <person name="Batzer M.A."/>
            <person name="Gu W."/>
            <person name="Pollock D.D."/>
            <person name="Chen L."/>
            <person name="Cheng Z."/>
            <person name="Eichler E.E."/>
            <person name="Stapley J."/>
            <person name="Slate J."/>
            <person name="Ekblom R."/>
            <person name="Birkhead T."/>
            <person name="Burke T."/>
            <person name="Burt D."/>
            <person name="Scharff C."/>
            <person name="Adam I."/>
            <person name="Richard H."/>
            <person name="Sultan M."/>
            <person name="Soldatov A."/>
            <person name="Lehrach H."/>
            <person name="Edwards S.V."/>
            <person name="Yang S.P."/>
            <person name="Li X."/>
            <person name="Graves T."/>
            <person name="Fulton L."/>
            <person name="Nelson J."/>
            <person name="Chinwalla A."/>
            <person name="Hou S."/>
            <person name="Mardis E.R."/>
            <person name="Wilson R.K."/>
        </authorList>
    </citation>
    <scope>NUCLEOTIDE SEQUENCE [LARGE SCALE GENOMIC DNA]</scope>
</reference>
<dbReference type="AlphaFoldDB" id="H0ZNL1"/>
<dbReference type="STRING" id="59729.ENSTGUP00000012188"/>
<feature type="transmembrane region" description="Helical" evidence="2">
    <location>
        <begin position="627"/>
        <end position="648"/>
    </location>
</feature>
<dbReference type="InParanoid" id="H0ZNL1"/>
<feature type="domain" description="VTT" evidence="3">
    <location>
        <begin position="498"/>
        <end position="613"/>
    </location>
</feature>
<keyword evidence="2" id="KW-1133">Transmembrane helix</keyword>
<feature type="compositionally biased region" description="Low complexity" evidence="1">
    <location>
        <begin position="126"/>
        <end position="143"/>
    </location>
</feature>
<reference evidence="4" key="3">
    <citation type="submission" date="2025-09" db="UniProtKB">
        <authorList>
            <consortium name="Ensembl"/>
        </authorList>
    </citation>
    <scope>IDENTIFICATION</scope>
</reference>
<dbReference type="GO" id="GO:0051480">
    <property type="term" value="P:regulation of cytosolic calcium ion concentration"/>
    <property type="evidence" value="ECO:0007669"/>
    <property type="project" value="TreeGrafter"/>
</dbReference>
<dbReference type="Ensembl" id="ENSTGUT00000012322.2">
    <property type="protein sequence ID" value="ENSTGUP00000012188.2"/>
    <property type="gene ID" value="ENSTGUG00000011830.2"/>
</dbReference>
<proteinExistence type="predicted"/>
<evidence type="ECO:0000313" key="4">
    <source>
        <dbReference type="Ensembl" id="ENSTGUP00000012188.2"/>
    </source>
</evidence>
<dbReference type="GO" id="GO:0045672">
    <property type="term" value="P:positive regulation of osteoclast differentiation"/>
    <property type="evidence" value="ECO:0007669"/>
    <property type="project" value="TreeGrafter"/>
</dbReference>
<feature type="transmembrane region" description="Helical" evidence="2">
    <location>
        <begin position="438"/>
        <end position="459"/>
    </location>
</feature>
<dbReference type="GO" id="GO:0005783">
    <property type="term" value="C:endoplasmic reticulum"/>
    <property type="evidence" value="ECO:0007669"/>
    <property type="project" value="TreeGrafter"/>
</dbReference>
<feature type="transmembrane region" description="Helical" evidence="2">
    <location>
        <begin position="506"/>
        <end position="531"/>
    </location>
</feature>
<dbReference type="InterPro" id="IPR053069">
    <property type="entry name" value="TVP38/TMEM64"/>
</dbReference>
<feature type="region of interest" description="Disordered" evidence="1">
    <location>
        <begin position="114"/>
        <end position="300"/>
    </location>
</feature>
<dbReference type="OMA" id="RWEMAAI"/>
<accession>H0ZNL1</accession>
<feature type="region of interest" description="Disordered" evidence="1">
    <location>
        <begin position="24"/>
        <end position="53"/>
    </location>
</feature>
<sequence>MPQTVPKWVRTFRHASHADRAWRCRGARAHRPSPLGSNRGRGSRKARSAGRGQAGVFVVHSPHARVGGMLRELKSNSTVSDARTPRCTDGRQLALQHGSLRTPRVTALSGMRAAHRGGRRCEARGRWGAAGPRRAHPAGAALPGRGGRRSLGAAAEPRSGAGRCSRRSFAWPPPSRACHIGTAVPTRRFPERSGSPARGDGAPVLPPPPPPGTRAPPGPLLPLPPLPGRRERPRHRLTPQPRRRGRGGRRRGGRPGPSARRAAAKRGPLLPALPAAASPPPPGPRPGSAAGPWRGDEGTAAPARRLRGEAGSEGASRLGGAGAGRRAGGMLGAGAAALQLLSRAVKQAAAQGARQDLGRWLSRAAGTAAGGGSGDTIGFVPAEAAGAGGLLLGPCADEDGLPPAELLLCQLPEPSGGGHGLAEARGWRCSCCLLGTCWCKSCLSLCVLAAVCFASLALVRQYLRDLLLWAESLDSLAGVLLFTVGFIVVSFPCGWGYILLNVAAGYLYGFVLGMGLMVFGVLVGTFVAHVACKRLLARWARARIQGSGTLSAIVRVVEGGSGVKVVFLSRLTLIPFGLQNAVFAITDLSLPNYLMASSFGLLPTQLLNSYLGTTLRTMEDVIAEQSVSGYFVFGLQIVISIGLSFYVVHRAQVELNAAIVACEMEMKTSLVKDTQPSINGSTTYCNKRTVAFSGGGVNISEETKTRGSPWKKK</sequence>
<keyword evidence="5" id="KW-1185">Reference proteome</keyword>
<name>H0ZNL1_TAEGU</name>
<protein>
    <submittedName>
        <fullName evidence="4">Transmembrane protein 64</fullName>
    </submittedName>
</protein>
<dbReference type="Proteomes" id="UP000007754">
    <property type="component" value="Chromosome 2"/>
</dbReference>
<keyword evidence="2" id="KW-0472">Membrane</keyword>
<dbReference type="GO" id="GO:0045780">
    <property type="term" value="P:positive regulation of bone resorption"/>
    <property type="evidence" value="ECO:0007669"/>
    <property type="project" value="TreeGrafter"/>
</dbReference>
<reference evidence="4" key="2">
    <citation type="submission" date="2025-08" db="UniProtKB">
        <authorList>
            <consortium name="Ensembl"/>
        </authorList>
    </citation>
    <scope>IDENTIFICATION</scope>
</reference>